<dbReference type="PANTHER" id="PTHR14911:SF13">
    <property type="entry name" value="TRNA (GUANINE(6)-N2)-METHYLTRANSFERASE THUMP3"/>
    <property type="match status" value="1"/>
</dbReference>
<dbReference type="Pfam" id="PF01555">
    <property type="entry name" value="N6_N4_Mtase"/>
    <property type="match status" value="1"/>
</dbReference>
<protein>
    <submittedName>
        <fullName evidence="4">DNA methyltransferase</fullName>
    </submittedName>
</protein>
<feature type="domain" description="DNA methylase N-4/N-6" evidence="3">
    <location>
        <begin position="10"/>
        <end position="87"/>
    </location>
</feature>
<organism evidence="4 5">
    <name type="scientific">Archangium lansingense</name>
    <dbReference type="NCBI Taxonomy" id="2995310"/>
    <lineage>
        <taxon>Bacteria</taxon>
        <taxon>Pseudomonadati</taxon>
        <taxon>Myxococcota</taxon>
        <taxon>Myxococcia</taxon>
        <taxon>Myxococcales</taxon>
        <taxon>Cystobacterineae</taxon>
        <taxon>Archangiaceae</taxon>
        <taxon>Archangium</taxon>
    </lineage>
</organism>
<keyword evidence="5" id="KW-1185">Reference proteome</keyword>
<dbReference type="GO" id="GO:0008168">
    <property type="term" value="F:methyltransferase activity"/>
    <property type="evidence" value="ECO:0007669"/>
    <property type="project" value="UniProtKB-KW"/>
</dbReference>
<keyword evidence="1 4" id="KW-0489">Methyltransferase</keyword>
<evidence type="ECO:0000259" key="3">
    <source>
        <dbReference type="Pfam" id="PF01555"/>
    </source>
</evidence>
<reference evidence="4 5" key="1">
    <citation type="submission" date="2022-11" db="EMBL/GenBank/DDBJ databases">
        <title>Minimal conservation of predation-associated metabolite biosynthetic gene clusters underscores biosynthetic potential of Myxococcota including descriptions for ten novel species: Archangium lansinium sp. nov., Myxococcus landrumus sp. nov., Nannocystis bai.</title>
        <authorList>
            <person name="Ahearne A."/>
            <person name="Stevens C."/>
            <person name="Phillips K."/>
        </authorList>
    </citation>
    <scope>NUCLEOTIDE SEQUENCE [LARGE SCALE GENOMIC DNA]</scope>
    <source>
        <strain evidence="4 5">MIWBW</strain>
    </source>
</reference>
<accession>A0ABT4AHH6</accession>
<dbReference type="EMBL" id="JAPNKA010000001">
    <property type="protein sequence ID" value="MCY1081128.1"/>
    <property type="molecule type" value="Genomic_DNA"/>
</dbReference>
<dbReference type="PANTHER" id="PTHR14911">
    <property type="entry name" value="THUMP DOMAIN-CONTAINING"/>
    <property type="match status" value="1"/>
</dbReference>
<dbReference type="RefSeq" id="WP_267539738.1">
    <property type="nucleotide sequence ID" value="NZ_JAPNKA010000001.1"/>
</dbReference>
<keyword evidence="2" id="KW-0808">Transferase</keyword>
<evidence type="ECO:0000313" key="5">
    <source>
        <dbReference type="Proteomes" id="UP001207654"/>
    </source>
</evidence>
<evidence type="ECO:0000256" key="2">
    <source>
        <dbReference type="ARBA" id="ARBA00022679"/>
    </source>
</evidence>
<comment type="caution">
    <text evidence="4">The sequence shown here is derived from an EMBL/GenBank/DDBJ whole genome shotgun (WGS) entry which is preliminary data.</text>
</comment>
<dbReference type="SUPFAM" id="SSF53335">
    <property type="entry name" value="S-adenosyl-L-methionine-dependent methyltransferases"/>
    <property type="match status" value="1"/>
</dbReference>
<dbReference type="GO" id="GO:0032259">
    <property type="term" value="P:methylation"/>
    <property type="evidence" value="ECO:0007669"/>
    <property type="project" value="UniProtKB-KW"/>
</dbReference>
<sequence>MKSALAAEVLGESWEYADADTRHLTHNIHRYSGKFIPQIAARAISLLTQPGERVVDPYCGSGTTLLESALLGRRATGVDLNPLAVLIARTKTTRIPKAKLEGLVRTLHKALTAASASKVEKDPRFTHDWYRKWFQPHVLRELLEIDLAIREVDDEALRAVARVAFSDILRRNSNAHSGYPNVMFDKNAPEKDSPIQPFLKALERIADMVASLSTVSASWSDVEVVHGSATALPMGEATVDAVVSHPPYIGSIPYAEYGALSLQWLGSDSRQLDRELTGGRRQSAYVVQRFEDGYGQMLKEAARVLKPGRHAFLMVGNPVVRGEVVDLAEMTLRLARDAGLDLVVRTDRQGVNRRANKMGAEHLLFFRKVSEKRAEP</sequence>
<name>A0ABT4AHH6_9BACT</name>
<dbReference type="CDD" id="cd02440">
    <property type="entry name" value="AdoMet_MTases"/>
    <property type="match status" value="1"/>
</dbReference>
<dbReference type="Proteomes" id="UP001207654">
    <property type="component" value="Unassembled WGS sequence"/>
</dbReference>
<evidence type="ECO:0000313" key="4">
    <source>
        <dbReference type="EMBL" id="MCY1081128.1"/>
    </source>
</evidence>
<proteinExistence type="predicted"/>
<dbReference type="InterPro" id="IPR029063">
    <property type="entry name" value="SAM-dependent_MTases_sf"/>
</dbReference>
<dbReference type="InterPro" id="IPR002941">
    <property type="entry name" value="DNA_methylase_N4/N6"/>
</dbReference>
<evidence type="ECO:0000256" key="1">
    <source>
        <dbReference type="ARBA" id="ARBA00022603"/>
    </source>
</evidence>
<dbReference type="Gene3D" id="3.40.50.150">
    <property type="entry name" value="Vaccinia Virus protein VP39"/>
    <property type="match status" value="2"/>
</dbReference>
<gene>
    <name evidence="4" type="ORF">OV287_42430</name>
</gene>